<evidence type="ECO:0000313" key="2">
    <source>
        <dbReference type="EMBL" id="SUZ83935.1"/>
    </source>
</evidence>
<name>A0A381QWY3_9ZZZZ</name>
<dbReference type="InterPro" id="IPR006199">
    <property type="entry name" value="LexA_DNA-bd_dom"/>
</dbReference>
<dbReference type="SUPFAM" id="SSF46785">
    <property type="entry name" value="Winged helix' DNA-binding domain"/>
    <property type="match status" value="1"/>
</dbReference>
<organism evidence="2">
    <name type="scientific">marine metagenome</name>
    <dbReference type="NCBI Taxonomy" id="408172"/>
    <lineage>
        <taxon>unclassified sequences</taxon>
        <taxon>metagenomes</taxon>
        <taxon>ecological metagenomes</taxon>
    </lineage>
</organism>
<dbReference type="PANTHER" id="PTHR33516">
    <property type="entry name" value="LEXA REPRESSOR"/>
    <property type="match status" value="1"/>
</dbReference>
<dbReference type="InterPro" id="IPR036390">
    <property type="entry name" value="WH_DNA-bd_sf"/>
</dbReference>
<dbReference type="Pfam" id="PF01726">
    <property type="entry name" value="LexA_DNA_bind"/>
    <property type="match status" value="1"/>
</dbReference>
<reference evidence="2" key="1">
    <citation type="submission" date="2018-05" db="EMBL/GenBank/DDBJ databases">
        <authorList>
            <person name="Lanie J.A."/>
            <person name="Ng W.-L."/>
            <person name="Kazmierczak K.M."/>
            <person name="Andrzejewski T.M."/>
            <person name="Davidsen T.M."/>
            <person name="Wayne K.J."/>
            <person name="Tettelin H."/>
            <person name="Glass J.I."/>
            <person name="Rusch D."/>
            <person name="Podicherti R."/>
            <person name="Tsui H.-C.T."/>
            <person name="Winkler M.E."/>
        </authorList>
    </citation>
    <scope>NUCLEOTIDE SEQUENCE</scope>
</reference>
<feature type="domain" description="LexA repressor DNA-binding" evidence="1">
    <location>
        <begin position="27"/>
        <end position="83"/>
    </location>
</feature>
<sequence length="232" mass="25559">MARSDTTSQPQIDAPEARVESLPGLEREILNFMVQYLRSNTYQPSIREIGKRFGIKSTKTVSEHLQVLADKGFLERDPSRSRGVRILGIDLNTQTVSVPCFDRVPETVSEFRIEDAEVHLSVDRRMGGLEGSFIVVAAVNDLALLGVEEGDHILISPASMEQLETGAIIAADLGEGISYYRFTEAGAGARLESLQPGKNESLIEPPTLDLLGRVIGLYRRMDHGSKVNLTQH</sequence>
<dbReference type="InterPro" id="IPR036388">
    <property type="entry name" value="WH-like_DNA-bd_sf"/>
</dbReference>
<dbReference type="GO" id="GO:0004252">
    <property type="term" value="F:serine-type endopeptidase activity"/>
    <property type="evidence" value="ECO:0007669"/>
    <property type="project" value="InterPro"/>
</dbReference>
<protein>
    <recommendedName>
        <fullName evidence="1">LexA repressor DNA-binding domain-containing protein</fullName>
    </recommendedName>
</protein>
<dbReference type="Gene3D" id="1.10.10.10">
    <property type="entry name" value="Winged helix-like DNA-binding domain superfamily/Winged helix DNA-binding domain"/>
    <property type="match status" value="1"/>
</dbReference>
<proteinExistence type="predicted"/>
<dbReference type="InterPro" id="IPR050077">
    <property type="entry name" value="LexA_repressor"/>
</dbReference>
<gene>
    <name evidence="2" type="ORF">METZ01_LOCUS36789</name>
</gene>
<dbReference type="GO" id="GO:0006508">
    <property type="term" value="P:proteolysis"/>
    <property type="evidence" value="ECO:0007669"/>
    <property type="project" value="InterPro"/>
</dbReference>
<accession>A0A381QWY3</accession>
<evidence type="ECO:0000259" key="1">
    <source>
        <dbReference type="Pfam" id="PF01726"/>
    </source>
</evidence>
<dbReference type="PANTHER" id="PTHR33516:SF2">
    <property type="entry name" value="LEXA REPRESSOR-RELATED"/>
    <property type="match status" value="1"/>
</dbReference>
<dbReference type="AlphaFoldDB" id="A0A381QWY3"/>
<dbReference type="EMBL" id="UINC01001572">
    <property type="protein sequence ID" value="SUZ83935.1"/>
    <property type="molecule type" value="Genomic_DNA"/>
</dbReference>